<reference evidence="7 8" key="1">
    <citation type="submission" date="2024-05" db="EMBL/GenBank/DDBJ databases">
        <title>A draft genome resource for the thread blight pathogen Marasmius tenuissimus strain MS-2.</title>
        <authorList>
            <person name="Yulfo-Soto G.E."/>
            <person name="Baruah I.K."/>
            <person name="Amoako-Attah I."/>
            <person name="Bukari Y."/>
            <person name="Meinhardt L.W."/>
            <person name="Bailey B.A."/>
            <person name="Cohen S.P."/>
        </authorList>
    </citation>
    <scope>NUCLEOTIDE SEQUENCE [LARGE SCALE GENOMIC DNA]</scope>
    <source>
        <strain evidence="7 8">MS-2</strain>
    </source>
</reference>
<evidence type="ECO:0000313" key="7">
    <source>
        <dbReference type="EMBL" id="KAL0072453.1"/>
    </source>
</evidence>
<keyword evidence="8" id="KW-1185">Reference proteome</keyword>
<protein>
    <recommendedName>
        <fullName evidence="6">Fungal lipase-type domain-containing protein</fullName>
    </recommendedName>
</protein>
<dbReference type="EMBL" id="JBBXMP010000001">
    <property type="protein sequence ID" value="KAL0072453.1"/>
    <property type="molecule type" value="Genomic_DNA"/>
</dbReference>
<evidence type="ECO:0000256" key="3">
    <source>
        <dbReference type="ARBA" id="ARBA00047591"/>
    </source>
</evidence>
<comment type="similarity">
    <text evidence="2">Belongs to the AB hydrolase superfamily. Lipase family. Class 3 subfamily.</text>
</comment>
<feature type="signal peptide" evidence="5">
    <location>
        <begin position="1"/>
        <end position="20"/>
    </location>
</feature>
<comment type="catalytic activity">
    <reaction evidence="3">
        <text>a diacylglycerol + H2O = a monoacylglycerol + a fatty acid + H(+)</text>
        <dbReference type="Rhea" id="RHEA:32731"/>
        <dbReference type="ChEBI" id="CHEBI:15377"/>
        <dbReference type="ChEBI" id="CHEBI:15378"/>
        <dbReference type="ChEBI" id="CHEBI:17408"/>
        <dbReference type="ChEBI" id="CHEBI:18035"/>
        <dbReference type="ChEBI" id="CHEBI:28868"/>
    </reaction>
</comment>
<sequence length="207" mass="22251">MLLRLGIYLTALVATLGASALPGIAPRTIRQASASDMKALSHYTQFARAAYCSKSKLSAWKCGEACADVPNFQPTLVAGDGGLIQTHFVGFWPEQSAVVVAHQGTDPMQITSILTDINIFLVPIDPILFPGAPKGTKVHDGFQLEHGKTAINIKQEVEKLMGLYDIRKIYTIGHSLGGALAILDGLYLSLQFPEASIETIVYGAPRK</sequence>
<gene>
    <name evidence="7" type="ORF">AAF712_000216</name>
</gene>
<dbReference type="InterPro" id="IPR029058">
    <property type="entry name" value="AB_hydrolase_fold"/>
</dbReference>
<evidence type="ECO:0000313" key="8">
    <source>
        <dbReference type="Proteomes" id="UP001437256"/>
    </source>
</evidence>
<evidence type="ECO:0000256" key="1">
    <source>
        <dbReference type="ARBA" id="ARBA00023157"/>
    </source>
</evidence>
<comment type="catalytic activity">
    <reaction evidence="4">
        <text>a monoacylglycerol + H2O = glycerol + a fatty acid + H(+)</text>
        <dbReference type="Rhea" id="RHEA:15245"/>
        <dbReference type="ChEBI" id="CHEBI:15377"/>
        <dbReference type="ChEBI" id="CHEBI:15378"/>
        <dbReference type="ChEBI" id="CHEBI:17408"/>
        <dbReference type="ChEBI" id="CHEBI:17754"/>
        <dbReference type="ChEBI" id="CHEBI:28868"/>
    </reaction>
</comment>
<evidence type="ECO:0000259" key="6">
    <source>
        <dbReference type="Pfam" id="PF01764"/>
    </source>
</evidence>
<comment type="caution">
    <text evidence="7">The sequence shown here is derived from an EMBL/GenBank/DDBJ whole genome shotgun (WGS) entry which is preliminary data.</text>
</comment>
<dbReference type="InterPro" id="IPR002921">
    <property type="entry name" value="Fungal_lipase-type"/>
</dbReference>
<dbReference type="PANTHER" id="PTHR45856:SF25">
    <property type="entry name" value="FUNGAL LIPASE-LIKE DOMAIN-CONTAINING PROTEIN"/>
    <property type="match status" value="1"/>
</dbReference>
<accession>A0ABR3AHI1</accession>
<dbReference type="Gene3D" id="3.40.50.1820">
    <property type="entry name" value="alpha/beta hydrolase"/>
    <property type="match status" value="1"/>
</dbReference>
<organism evidence="7 8">
    <name type="scientific">Marasmius tenuissimus</name>
    <dbReference type="NCBI Taxonomy" id="585030"/>
    <lineage>
        <taxon>Eukaryota</taxon>
        <taxon>Fungi</taxon>
        <taxon>Dikarya</taxon>
        <taxon>Basidiomycota</taxon>
        <taxon>Agaricomycotina</taxon>
        <taxon>Agaricomycetes</taxon>
        <taxon>Agaricomycetidae</taxon>
        <taxon>Agaricales</taxon>
        <taxon>Marasmiineae</taxon>
        <taxon>Marasmiaceae</taxon>
        <taxon>Marasmius</taxon>
    </lineage>
</organism>
<evidence type="ECO:0000256" key="2">
    <source>
        <dbReference type="ARBA" id="ARBA00043996"/>
    </source>
</evidence>
<dbReference type="PANTHER" id="PTHR45856">
    <property type="entry name" value="ALPHA/BETA-HYDROLASES SUPERFAMILY PROTEIN"/>
    <property type="match status" value="1"/>
</dbReference>
<keyword evidence="1" id="KW-1015">Disulfide bond</keyword>
<evidence type="ECO:0000256" key="5">
    <source>
        <dbReference type="SAM" id="SignalP"/>
    </source>
</evidence>
<feature type="chain" id="PRO_5045674542" description="Fungal lipase-type domain-containing protein" evidence="5">
    <location>
        <begin position="21"/>
        <end position="207"/>
    </location>
</feature>
<dbReference type="Pfam" id="PF01764">
    <property type="entry name" value="Lipase_3"/>
    <property type="match status" value="1"/>
</dbReference>
<dbReference type="SUPFAM" id="SSF53474">
    <property type="entry name" value="alpha/beta-Hydrolases"/>
    <property type="match status" value="1"/>
</dbReference>
<proteinExistence type="inferred from homology"/>
<dbReference type="InterPro" id="IPR051218">
    <property type="entry name" value="Sec_MonoDiacylglyc_Lipase"/>
</dbReference>
<evidence type="ECO:0000256" key="4">
    <source>
        <dbReference type="ARBA" id="ARBA00048461"/>
    </source>
</evidence>
<keyword evidence="5" id="KW-0732">Signal</keyword>
<dbReference type="CDD" id="cd00519">
    <property type="entry name" value="Lipase_3"/>
    <property type="match status" value="1"/>
</dbReference>
<feature type="domain" description="Fungal lipase-type" evidence="6">
    <location>
        <begin position="99"/>
        <end position="206"/>
    </location>
</feature>
<name>A0ABR3AHI1_9AGAR</name>
<dbReference type="Proteomes" id="UP001437256">
    <property type="component" value="Unassembled WGS sequence"/>
</dbReference>